<feature type="domain" description="Gelsolin-like" evidence="2">
    <location>
        <begin position="29"/>
        <end position="54"/>
    </location>
</feature>
<proteinExistence type="predicted"/>
<dbReference type="GO" id="GO:0007417">
    <property type="term" value="P:central nervous system development"/>
    <property type="evidence" value="ECO:0007669"/>
    <property type="project" value="TreeGrafter"/>
</dbReference>
<dbReference type="EMBL" id="MU581992">
    <property type="protein sequence ID" value="KAI5608625.1"/>
    <property type="molecule type" value="Genomic_DNA"/>
</dbReference>
<comment type="caution">
    <text evidence="3">The sequence shown here is derived from an EMBL/GenBank/DDBJ whole genome shotgun (WGS) entry which is preliminary data.</text>
</comment>
<dbReference type="Gene3D" id="3.40.20.10">
    <property type="entry name" value="Severin"/>
    <property type="match status" value="1"/>
</dbReference>
<reference evidence="3" key="1">
    <citation type="submission" date="2018-07" db="EMBL/GenBank/DDBJ databases">
        <title>Comparative genomics of catfishes provides insights into carnivory and benthic adaptation.</title>
        <authorList>
            <person name="Zhang Y."/>
            <person name="Wang D."/>
            <person name="Peng Z."/>
            <person name="Zheng S."/>
            <person name="Shao F."/>
            <person name="Tao W."/>
        </authorList>
    </citation>
    <scope>NUCLEOTIDE SEQUENCE</scope>
    <source>
        <strain evidence="3">Chongqing</strain>
    </source>
</reference>
<evidence type="ECO:0000313" key="4">
    <source>
        <dbReference type="Proteomes" id="UP001205998"/>
    </source>
</evidence>
<dbReference type="GO" id="GO:0005737">
    <property type="term" value="C:cytoplasm"/>
    <property type="evidence" value="ECO:0007669"/>
    <property type="project" value="TreeGrafter"/>
</dbReference>
<dbReference type="SUPFAM" id="SSF55753">
    <property type="entry name" value="Actin depolymerizing proteins"/>
    <property type="match status" value="1"/>
</dbReference>
<dbReference type="AlphaFoldDB" id="A0AAD5A3G6"/>
<dbReference type="GO" id="GO:0051015">
    <property type="term" value="F:actin filament binding"/>
    <property type="evidence" value="ECO:0007669"/>
    <property type="project" value="InterPro"/>
</dbReference>
<name>A0AAD5A3G6_SILAS</name>
<dbReference type="GO" id="GO:0051014">
    <property type="term" value="P:actin filament severing"/>
    <property type="evidence" value="ECO:0007669"/>
    <property type="project" value="TreeGrafter"/>
</dbReference>
<evidence type="ECO:0000259" key="2">
    <source>
        <dbReference type="Pfam" id="PF00626"/>
    </source>
</evidence>
<dbReference type="Proteomes" id="UP001205998">
    <property type="component" value="Unassembled WGS sequence"/>
</dbReference>
<dbReference type="InterPro" id="IPR029006">
    <property type="entry name" value="ADF-H/Gelsolin-like_dom_sf"/>
</dbReference>
<organism evidence="3 4">
    <name type="scientific">Silurus asotus</name>
    <name type="common">Amur catfish</name>
    <name type="synonym">Parasilurus asotus</name>
    <dbReference type="NCBI Taxonomy" id="30991"/>
    <lineage>
        <taxon>Eukaryota</taxon>
        <taxon>Metazoa</taxon>
        <taxon>Chordata</taxon>
        <taxon>Craniata</taxon>
        <taxon>Vertebrata</taxon>
        <taxon>Euteleostomi</taxon>
        <taxon>Actinopterygii</taxon>
        <taxon>Neopterygii</taxon>
        <taxon>Teleostei</taxon>
        <taxon>Ostariophysi</taxon>
        <taxon>Siluriformes</taxon>
        <taxon>Siluridae</taxon>
        <taxon>Silurus</taxon>
    </lineage>
</organism>
<keyword evidence="1" id="KW-0009">Actin-binding</keyword>
<gene>
    <name evidence="3" type="ORF">C0J50_12239</name>
</gene>
<keyword evidence="4" id="KW-1185">Reference proteome</keyword>
<sequence length="54" mass="6048">EGGVDSAFRKQQTSSGPVQRLYCIKGKKNIRAKEVELNWSSFNKGDCFILDLGQ</sequence>
<dbReference type="GO" id="GO:0030031">
    <property type="term" value="P:cell projection assembly"/>
    <property type="evidence" value="ECO:0007669"/>
    <property type="project" value="TreeGrafter"/>
</dbReference>
<dbReference type="GO" id="GO:0015629">
    <property type="term" value="C:actin cytoskeleton"/>
    <property type="evidence" value="ECO:0007669"/>
    <property type="project" value="TreeGrafter"/>
</dbReference>
<dbReference type="PANTHER" id="PTHR11977:SF127">
    <property type="entry name" value="MACROPHAGE-CAPPING PROTEIN"/>
    <property type="match status" value="1"/>
</dbReference>
<dbReference type="GO" id="GO:0005546">
    <property type="term" value="F:phosphatidylinositol-4,5-bisphosphate binding"/>
    <property type="evidence" value="ECO:0007669"/>
    <property type="project" value="TreeGrafter"/>
</dbReference>
<dbReference type="Pfam" id="PF00626">
    <property type="entry name" value="Gelsolin"/>
    <property type="match status" value="1"/>
</dbReference>
<dbReference type="GO" id="GO:0051016">
    <property type="term" value="P:barbed-end actin filament capping"/>
    <property type="evidence" value="ECO:0007669"/>
    <property type="project" value="TreeGrafter"/>
</dbReference>
<evidence type="ECO:0000313" key="3">
    <source>
        <dbReference type="EMBL" id="KAI5608625.1"/>
    </source>
</evidence>
<dbReference type="InterPro" id="IPR007122">
    <property type="entry name" value="Villin/Gelsolin"/>
</dbReference>
<evidence type="ECO:0000256" key="1">
    <source>
        <dbReference type="ARBA" id="ARBA00023203"/>
    </source>
</evidence>
<dbReference type="InterPro" id="IPR007123">
    <property type="entry name" value="Gelsolin-like_dom"/>
</dbReference>
<dbReference type="GO" id="GO:0008154">
    <property type="term" value="P:actin polymerization or depolymerization"/>
    <property type="evidence" value="ECO:0007669"/>
    <property type="project" value="TreeGrafter"/>
</dbReference>
<feature type="non-terminal residue" evidence="3">
    <location>
        <position position="1"/>
    </location>
</feature>
<dbReference type="PANTHER" id="PTHR11977">
    <property type="entry name" value="VILLIN"/>
    <property type="match status" value="1"/>
</dbReference>
<accession>A0AAD5A3G6</accession>
<protein>
    <submittedName>
        <fullName evidence="3">Capping protein (Actin filament), gelsolin-like b</fullName>
    </submittedName>
</protein>
<feature type="non-terminal residue" evidence="3">
    <location>
        <position position="54"/>
    </location>
</feature>